<dbReference type="PANTHER" id="PTHR10046">
    <property type="entry name" value="ATP DEPENDENT LON PROTEASE FAMILY MEMBER"/>
    <property type="match status" value="1"/>
</dbReference>
<dbReference type="SUPFAM" id="SSF52540">
    <property type="entry name" value="P-loop containing nucleoside triphosphate hydrolases"/>
    <property type="match status" value="1"/>
</dbReference>
<proteinExistence type="predicted"/>
<reference evidence="2 3" key="1">
    <citation type="journal article" date="2020" name="Microorganisms">
        <title>Osmotic Adaptation and Compatible Solute Biosynthesis of Phototrophic Bacteria as Revealed from Genome Analyses.</title>
        <authorList>
            <person name="Imhoff J.F."/>
            <person name="Rahn T."/>
            <person name="Kunzel S."/>
            <person name="Keller A."/>
            <person name="Neulinger S.C."/>
        </authorList>
    </citation>
    <scope>NUCLEOTIDE SEQUENCE [LARGE SCALE GENOMIC DNA]</scope>
    <source>
        <strain evidence="2 3">DSM 9895</strain>
    </source>
</reference>
<evidence type="ECO:0000259" key="1">
    <source>
        <dbReference type="SMART" id="SM00382"/>
    </source>
</evidence>
<organism evidence="2 3">
    <name type="scientific">Rhodovibrio sodomensis</name>
    <dbReference type="NCBI Taxonomy" id="1088"/>
    <lineage>
        <taxon>Bacteria</taxon>
        <taxon>Pseudomonadati</taxon>
        <taxon>Pseudomonadota</taxon>
        <taxon>Alphaproteobacteria</taxon>
        <taxon>Rhodospirillales</taxon>
        <taxon>Rhodovibrionaceae</taxon>
        <taxon>Rhodovibrio</taxon>
    </lineage>
</organism>
<keyword evidence="3" id="KW-1185">Reference proteome</keyword>
<gene>
    <name evidence="2" type="ORF">CKO28_13420</name>
</gene>
<dbReference type="InterPro" id="IPR003959">
    <property type="entry name" value="ATPase_AAA_core"/>
</dbReference>
<evidence type="ECO:0000313" key="3">
    <source>
        <dbReference type="Proteomes" id="UP001296873"/>
    </source>
</evidence>
<sequence>MEVDREMSARAAERHDVTKTRGAARLVLQTGQQPPEDVICGRAPHIETLFTAIRTLLRARLAEDELHDAGFTPIVHASSFAEANASEFFRLSRFDTGAAWKAGVNTDVFAFVWSRGRNEEARKYAADRISRRVRKLARNPGRTQRNDNELASLLANLVHCADLDAAADPNSSRPASALHPEAYEEGIRAAFAGAPRAAENPAPQSCAIVLRGLDPSSHSKDSKAVAERFEPLASRVPLARPKDGWGSRLRSEFPWMTGAIDAIEADAALFERYGAGHFRFRPILLVGPPGTGKSRFARRLGELAGVPSRRLNAGGASDDKVLRATSKGYASTHPWRPLETILQHRIANPVVFVDEIDKTATGRHNGNVLDALMDVLEPENASRIHDDCLDCEADLSHCSWILAANDESGLPAAFLSRVRVVRCEPPSDEHVPSIVEGAIADLAREVGAKRSDLPTPSELDVERLRRAFAAKRSLRDLVRATEAFVRRAPATSEVRHDR</sequence>
<dbReference type="Pfam" id="PF00004">
    <property type="entry name" value="AAA"/>
    <property type="match status" value="1"/>
</dbReference>
<dbReference type="InterPro" id="IPR027417">
    <property type="entry name" value="P-loop_NTPase"/>
</dbReference>
<comment type="caution">
    <text evidence="2">The sequence shown here is derived from an EMBL/GenBank/DDBJ whole genome shotgun (WGS) entry which is preliminary data.</text>
</comment>
<evidence type="ECO:0000313" key="2">
    <source>
        <dbReference type="EMBL" id="MBK1669032.1"/>
    </source>
</evidence>
<dbReference type="InterPro" id="IPR003593">
    <property type="entry name" value="AAA+_ATPase"/>
</dbReference>
<name>A0ABS1DFZ5_9PROT</name>
<dbReference type="Proteomes" id="UP001296873">
    <property type="component" value="Unassembled WGS sequence"/>
</dbReference>
<dbReference type="SMART" id="SM00382">
    <property type="entry name" value="AAA"/>
    <property type="match status" value="1"/>
</dbReference>
<dbReference type="Gene3D" id="3.40.50.300">
    <property type="entry name" value="P-loop containing nucleotide triphosphate hydrolases"/>
    <property type="match status" value="1"/>
</dbReference>
<dbReference type="EMBL" id="NRRL01000036">
    <property type="protein sequence ID" value="MBK1669032.1"/>
    <property type="molecule type" value="Genomic_DNA"/>
</dbReference>
<dbReference type="RefSeq" id="WP_200341360.1">
    <property type="nucleotide sequence ID" value="NZ_NRRL01000036.1"/>
</dbReference>
<feature type="domain" description="AAA+ ATPase" evidence="1">
    <location>
        <begin position="279"/>
        <end position="428"/>
    </location>
</feature>
<accession>A0ABS1DFZ5</accession>
<protein>
    <recommendedName>
        <fullName evidence="1">AAA+ ATPase domain-containing protein</fullName>
    </recommendedName>
</protein>
<dbReference type="InterPro" id="IPR027065">
    <property type="entry name" value="Lon_Prtase"/>
</dbReference>